<protein>
    <submittedName>
        <fullName evidence="1">Uncharacterized protein</fullName>
    </submittedName>
</protein>
<organism evidence="1">
    <name type="scientific">marine sediment metagenome</name>
    <dbReference type="NCBI Taxonomy" id="412755"/>
    <lineage>
        <taxon>unclassified sequences</taxon>
        <taxon>metagenomes</taxon>
        <taxon>ecological metagenomes</taxon>
    </lineage>
</organism>
<sequence>MGELATRGRHTLAVMDISGHAEIAWNVEDYDSITNAKKMFDKLIKDGFQAFSVERDGPSVSKGGKITKFNPALEEIIMVPKVSGG</sequence>
<dbReference type="AlphaFoldDB" id="X0TVY6"/>
<evidence type="ECO:0000313" key="1">
    <source>
        <dbReference type="EMBL" id="GAF80285.1"/>
    </source>
</evidence>
<accession>X0TVY6</accession>
<comment type="caution">
    <text evidence="1">The sequence shown here is derived from an EMBL/GenBank/DDBJ whole genome shotgun (WGS) entry which is preliminary data.</text>
</comment>
<gene>
    <name evidence="1" type="ORF">S01H1_03809</name>
</gene>
<proteinExistence type="predicted"/>
<name>X0TVY6_9ZZZZ</name>
<dbReference type="EMBL" id="BARS01002045">
    <property type="protein sequence ID" value="GAF80285.1"/>
    <property type="molecule type" value="Genomic_DNA"/>
</dbReference>
<reference evidence="1" key="1">
    <citation type="journal article" date="2014" name="Front. Microbiol.">
        <title>High frequency of phylogenetically diverse reductive dehalogenase-homologous genes in deep subseafloor sedimentary metagenomes.</title>
        <authorList>
            <person name="Kawai M."/>
            <person name="Futagami T."/>
            <person name="Toyoda A."/>
            <person name="Takaki Y."/>
            <person name="Nishi S."/>
            <person name="Hori S."/>
            <person name="Arai W."/>
            <person name="Tsubouchi T."/>
            <person name="Morono Y."/>
            <person name="Uchiyama I."/>
            <person name="Ito T."/>
            <person name="Fujiyama A."/>
            <person name="Inagaki F."/>
            <person name="Takami H."/>
        </authorList>
    </citation>
    <scope>NUCLEOTIDE SEQUENCE</scope>
    <source>
        <strain evidence="1">Expedition CK06-06</strain>
    </source>
</reference>